<protein>
    <submittedName>
        <fullName evidence="1">Uncharacterized protein</fullName>
    </submittedName>
</protein>
<proteinExistence type="predicted"/>
<evidence type="ECO:0000313" key="1">
    <source>
        <dbReference type="EMBL" id="NDU95793.1"/>
    </source>
</evidence>
<evidence type="ECO:0000313" key="2">
    <source>
        <dbReference type="Proteomes" id="UP000474175"/>
    </source>
</evidence>
<name>A0A6L9LAF7_9BACT</name>
<dbReference type="EMBL" id="JAAFZH010000004">
    <property type="protein sequence ID" value="NDU95793.1"/>
    <property type="molecule type" value="Genomic_DNA"/>
</dbReference>
<keyword evidence="2" id="KW-1185">Reference proteome</keyword>
<sequence length="97" mass="11155">MDVICINGKFEPEQVRMYREHGVVTPEQDKLYTIRKHKRHSNGQVGLWLEELVNPPVPQGVMGIEAMMEPSWNINRFATLAGQPIKVKELELVDTLE</sequence>
<organism evidence="1 2">
    <name type="scientific">Spirosoma terrae</name>
    <dbReference type="NCBI Taxonomy" id="1968276"/>
    <lineage>
        <taxon>Bacteria</taxon>
        <taxon>Pseudomonadati</taxon>
        <taxon>Bacteroidota</taxon>
        <taxon>Cytophagia</taxon>
        <taxon>Cytophagales</taxon>
        <taxon>Cytophagaceae</taxon>
        <taxon>Spirosoma</taxon>
    </lineage>
</organism>
<gene>
    <name evidence="1" type="ORF">GK108_12990</name>
</gene>
<dbReference type="RefSeq" id="WP_163948492.1">
    <property type="nucleotide sequence ID" value="NZ_JAAFZH010000004.1"/>
</dbReference>
<dbReference type="Proteomes" id="UP000474175">
    <property type="component" value="Unassembled WGS sequence"/>
</dbReference>
<dbReference type="AlphaFoldDB" id="A0A6L9LAF7"/>
<reference evidence="1 2" key="1">
    <citation type="submission" date="2020-02" db="EMBL/GenBank/DDBJ databases">
        <title>Draft genome sequence of two Spirosoma agri KCTC 52727 and Spirosoma terrae KCTC 52035.</title>
        <authorList>
            <person name="Rojas J."/>
            <person name="Ambika Manirajan B."/>
            <person name="Suarez C."/>
            <person name="Ratering S."/>
            <person name="Schnell S."/>
        </authorList>
    </citation>
    <scope>NUCLEOTIDE SEQUENCE [LARGE SCALE GENOMIC DNA]</scope>
    <source>
        <strain evidence="1 2">KCTC 52035</strain>
    </source>
</reference>
<accession>A0A6L9LAF7</accession>
<comment type="caution">
    <text evidence="1">The sequence shown here is derived from an EMBL/GenBank/DDBJ whole genome shotgun (WGS) entry which is preliminary data.</text>
</comment>